<comment type="caution">
    <text evidence="1">The sequence shown here is derived from an EMBL/GenBank/DDBJ whole genome shotgun (WGS) entry which is preliminary data.</text>
</comment>
<accession>A0ABW3JEQ2</accession>
<dbReference type="GO" id="GO:0032259">
    <property type="term" value="P:methylation"/>
    <property type="evidence" value="ECO:0007669"/>
    <property type="project" value="UniProtKB-KW"/>
</dbReference>
<dbReference type="CDD" id="cd02440">
    <property type="entry name" value="AdoMet_MTases"/>
    <property type="match status" value="1"/>
</dbReference>
<dbReference type="Gene3D" id="3.40.50.150">
    <property type="entry name" value="Vaccinia Virus protein VP39"/>
    <property type="match status" value="1"/>
</dbReference>
<dbReference type="RefSeq" id="WP_379090342.1">
    <property type="nucleotide sequence ID" value="NZ_JBHTJO010000001.1"/>
</dbReference>
<gene>
    <name evidence="1" type="ORF">ACFQ2F_12495</name>
</gene>
<keyword evidence="1" id="KW-0808">Transferase</keyword>
<dbReference type="Proteomes" id="UP001597102">
    <property type="component" value="Unassembled WGS sequence"/>
</dbReference>
<evidence type="ECO:0000313" key="1">
    <source>
        <dbReference type="EMBL" id="MFD0987917.1"/>
    </source>
</evidence>
<name>A0ABW3JEQ2_9HYPH</name>
<organism evidence="1 2">
    <name type="scientific">Methyloligella solikamskensis</name>
    <dbReference type="NCBI Taxonomy" id="1177756"/>
    <lineage>
        <taxon>Bacteria</taxon>
        <taxon>Pseudomonadati</taxon>
        <taxon>Pseudomonadota</taxon>
        <taxon>Alphaproteobacteria</taxon>
        <taxon>Hyphomicrobiales</taxon>
        <taxon>Hyphomicrobiaceae</taxon>
        <taxon>Methyloligella</taxon>
    </lineage>
</organism>
<dbReference type="PANTHER" id="PTHR43832:SF1">
    <property type="entry name" value="S-ADENOSYL-L-METHIONINE-DEPENDENT METHYLTRANSFERASES SUPERFAMILY PROTEIN"/>
    <property type="match status" value="1"/>
</dbReference>
<keyword evidence="2" id="KW-1185">Reference proteome</keyword>
<dbReference type="PANTHER" id="PTHR43832">
    <property type="match status" value="1"/>
</dbReference>
<dbReference type="GO" id="GO:0008168">
    <property type="term" value="F:methyltransferase activity"/>
    <property type="evidence" value="ECO:0007669"/>
    <property type="project" value="UniProtKB-KW"/>
</dbReference>
<proteinExistence type="predicted"/>
<dbReference type="InterPro" id="IPR029063">
    <property type="entry name" value="SAM-dependent_MTases_sf"/>
</dbReference>
<keyword evidence="1" id="KW-0489">Methyltransferase</keyword>
<evidence type="ECO:0000313" key="2">
    <source>
        <dbReference type="Proteomes" id="UP001597102"/>
    </source>
</evidence>
<protein>
    <submittedName>
        <fullName evidence="1">SAM-dependent methyltransferase</fullName>
        <ecNumber evidence="1">2.1.1.-</ecNumber>
    </submittedName>
</protein>
<sequence>MSRLSDAALYLGERLPWPDSLTRAVIASRVSDTGQKLLEAGRMSDSEFADAMAGYPIAEHADAANEQHYELPAAFFEQVLGPQRKYSCCYYETPEASLAEAEESALRETAHHADLADGQTILELGCGWGSLTLWMARHYPNAKILAVSNSASQRAFIAGEAQREGLANLEVRTADMNVFETDQRFDRVVSIEMFEHMANWRALLAKARDWLRPDGRLFIHVFTHKSAPYRFEVGDTSDWIAQHFFTGGIMPSHKLIASFPDLFELEADWRWDGEHYAQTARDWLKNYDANRQAIAEILKPVYGGQAKLWERRWRLFFLATEGLFGHRSGAWGVSHYRLAPSGQTRG</sequence>
<dbReference type="EC" id="2.1.1.-" evidence="1"/>
<reference evidence="2" key="1">
    <citation type="journal article" date="2019" name="Int. J. Syst. Evol. Microbiol.">
        <title>The Global Catalogue of Microorganisms (GCM) 10K type strain sequencing project: providing services to taxonomists for standard genome sequencing and annotation.</title>
        <authorList>
            <consortium name="The Broad Institute Genomics Platform"/>
            <consortium name="The Broad Institute Genome Sequencing Center for Infectious Disease"/>
            <person name="Wu L."/>
            <person name="Ma J."/>
        </authorList>
    </citation>
    <scope>NUCLEOTIDE SEQUENCE [LARGE SCALE GENOMIC DNA]</scope>
    <source>
        <strain evidence="2">CCUG 61697</strain>
    </source>
</reference>
<dbReference type="EMBL" id="JBHTJO010000001">
    <property type="protein sequence ID" value="MFD0987917.1"/>
    <property type="molecule type" value="Genomic_DNA"/>
</dbReference>
<dbReference type="SUPFAM" id="SSF53335">
    <property type="entry name" value="S-adenosyl-L-methionine-dependent methyltransferases"/>
    <property type="match status" value="1"/>
</dbReference>
<dbReference type="Pfam" id="PF02353">
    <property type="entry name" value="CMAS"/>
    <property type="match status" value="1"/>
</dbReference>